<dbReference type="Gene3D" id="3.40.50.1820">
    <property type="entry name" value="alpha/beta hydrolase"/>
    <property type="match status" value="1"/>
</dbReference>
<evidence type="ECO:0008006" key="4">
    <source>
        <dbReference type="Google" id="ProtNLM"/>
    </source>
</evidence>
<dbReference type="PANTHER" id="PTHR37574:SF1">
    <property type="entry name" value="LIPASE B"/>
    <property type="match status" value="1"/>
</dbReference>
<dbReference type="AlphaFoldDB" id="A0A9W9LWV2"/>
<feature type="chain" id="PRO_5040897145" description="Lipase B" evidence="1">
    <location>
        <begin position="19"/>
        <end position="456"/>
    </location>
</feature>
<proteinExistence type="predicted"/>
<protein>
    <recommendedName>
        <fullName evidence="4">Lipase B</fullName>
    </recommendedName>
</protein>
<dbReference type="InterPro" id="IPR053228">
    <property type="entry name" value="Stereospecific_Lipase"/>
</dbReference>
<dbReference type="Proteomes" id="UP001146351">
    <property type="component" value="Unassembled WGS sequence"/>
</dbReference>
<accession>A0A9W9LWV2</accession>
<dbReference type="PANTHER" id="PTHR37574">
    <property type="entry name" value="LIPASE B"/>
    <property type="match status" value="1"/>
</dbReference>
<organism evidence="2 3">
    <name type="scientific">Penicillium capsulatum</name>
    <dbReference type="NCBI Taxonomy" id="69766"/>
    <lineage>
        <taxon>Eukaryota</taxon>
        <taxon>Fungi</taxon>
        <taxon>Dikarya</taxon>
        <taxon>Ascomycota</taxon>
        <taxon>Pezizomycotina</taxon>
        <taxon>Eurotiomycetes</taxon>
        <taxon>Eurotiomycetidae</taxon>
        <taxon>Eurotiales</taxon>
        <taxon>Aspergillaceae</taxon>
        <taxon>Penicillium</taxon>
    </lineage>
</organism>
<reference evidence="2" key="2">
    <citation type="journal article" date="2023" name="IMA Fungus">
        <title>Comparative genomic study of the Penicillium genus elucidates a diverse pangenome and 15 lateral gene transfer events.</title>
        <authorList>
            <person name="Petersen C."/>
            <person name="Sorensen T."/>
            <person name="Nielsen M.R."/>
            <person name="Sondergaard T.E."/>
            <person name="Sorensen J.L."/>
            <person name="Fitzpatrick D.A."/>
            <person name="Frisvad J.C."/>
            <person name="Nielsen K.L."/>
        </authorList>
    </citation>
    <scope>NUCLEOTIDE SEQUENCE</scope>
    <source>
        <strain evidence="2">IBT 21917</strain>
    </source>
</reference>
<evidence type="ECO:0000313" key="2">
    <source>
        <dbReference type="EMBL" id="KAJ5179692.1"/>
    </source>
</evidence>
<reference evidence="2" key="1">
    <citation type="submission" date="2022-11" db="EMBL/GenBank/DDBJ databases">
        <authorList>
            <person name="Petersen C."/>
        </authorList>
    </citation>
    <scope>NUCLEOTIDE SEQUENCE</scope>
    <source>
        <strain evidence="2">IBT 21917</strain>
    </source>
</reference>
<comment type="caution">
    <text evidence="2">The sequence shown here is derived from an EMBL/GenBank/DDBJ whole genome shotgun (WGS) entry which is preliminary data.</text>
</comment>
<evidence type="ECO:0000256" key="1">
    <source>
        <dbReference type="SAM" id="SignalP"/>
    </source>
</evidence>
<keyword evidence="1" id="KW-0732">Signal</keyword>
<dbReference type="OrthoDB" id="4605274at2759"/>
<dbReference type="SUPFAM" id="SSF53474">
    <property type="entry name" value="alpha/beta-Hydrolases"/>
    <property type="match status" value="1"/>
</dbReference>
<dbReference type="InterPro" id="IPR029058">
    <property type="entry name" value="AB_hydrolase_fold"/>
</dbReference>
<sequence length="456" mass="48983">MYLLGLILVAFHAGLVLASPIPSQPFRRDIPATLSMLEHTAEGLIYLGKGLAQDASLLGARLIDVQDGKIEPVSSLEDAFASLASMPNASDHNIVQIATEMVARGLAPANILDIVAGLTNSRINSIYNDNPKDPATPIYPRRSTEDAPYDLSEDKLRSAIHIPHSFEYGANGKRPVLLVPGTADPAGSTFYFSYEKLLANTSFADPVWVNIPNYSLGDIQTNAEYVAYAMNYISGISNDTKIGVISWSQGAIDIQWALKYWPSTRDAVEDFMPISADFHGTLFELLCVTSNPLCTPAIKQQGAESNLIHALRSDDGDSAYVPTTSVYSGIDQIVQPQIDPNASAALKDVRGVGRSNTQIQLACPGMPAGLVYFHETMLVNPIAYALFVDALTHDGPGQLSRIDLDSVCSQLLPPGLGLDDLLGTEAVATVLGTLDILSYGYLGDNTEPPLKSYARA</sequence>
<gene>
    <name evidence="2" type="ORF">N7492_002902</name>
</gene>
<feature type="signal peptide" evidence="1">
    <location>
        <begin position="1"/>
        <end position="18"/>
    </location>
</feature>
<dbReference type="GO" id="GO:0072330">
    <property type="term" value="P:monocarboxylic acid biosynthetic process"/>
    <property type="evidence" value="ECO:0007669"/>
    <property type="project" value="UniProtKB-ARBA"/>
</dbReference>
<name>A0A9W9LWV2_9EURO</name>
<dbReference type="GO" id="GO:0017000">
    <property type="term" value="P:antibiotic biosynthetic process"/>
    <property type="evidence" value="ECO:0007669"/>
    <property type="project" value="UniProtKB-ARBA"/>
</dbReference>
<dbReference type="EMBL" id="JAPQKO010000002">
    <property type="protein sequence ID" value="KAJ5179692.1"/>
    <property type="molecule type" value="Genomic_DNA"/>
</dbReference>
<keyword evidence="3" id="KW-1185">Reference proteome</keyword>
<evidence type="ECO:0000313" key="3">
    <source>
        <dbReference type="Proteomes" id="UP001146351"/>
    </source>
</evidence>